<evidence type="ECO:0000313" key="1">
    <source>
        <dbReference type="EMBL" id="TNM38345.1"/>
    </source>
</evidence>
<dbReference type="AlphaFoldDB" id="A0A5C4VS24"/>
<organism evidence="1 2">
    <name type="scientific">Nocardioides albidus</name>
    <dbReference type="NCBI Taxonomy" id="1517589"/>
    <lineage>
        <taxon>Bacteria</taxon>
        <taxon>Bacillati</taxon>
        <taxon>Actinomycetota</taxon>
        <taxon>Actinomycetes</taxon>
        <taxon>Propionibacteriales</taxon>
        <taxon>Nocardioidaceae</taxon>
        <taxon>Nocardioides</taxon>
    </lineage>
</organism>
<dbReference type="EMBL" id="VDMP01000025">
    <property type="protein sequence ID" value="TNM38345.1"/>
    <property type="molecule type" value="Genomic_DNA"/>
</dbReference>
<keyword evidence="2" id="KW-1185">Reference proteome</keyword>
<protein>
    <recommendedName>
        <fullName evidence="3">OsmC family protein</fullName>
    </recommendedName>
</protein>
<name>A0A5C4VS24_9ACTN</name>
<accession>A0A5C4VS24</accession>
<dbReference type="OrthoDB" id="5540854at2"/>
<dbReference type="Pfam" id="PF02566">
    <property type="entry name" value="OsmC"/>
    <property type="match status" value="1"/>
</dbReference>
<dbReference type="InterPro" id="IPR003718">
    <property type="entry name" value="OsmC/Ohr_fam"/>
</dbReference>
<proteinExistence type="predicted"/>
<sequence length="389" mass="41033">MNASAPGAPDLDLATSPHPLAFVSAAGRPVAGDERTRRETTLRCEVMGLGRFQKEGLVEDTTTGRVWRLVADEGTYLGGTGLAPAPLQHWGAGLHADVTTRIAALAAAEGVTLSRLEVTVTQGFASQGSFARGEAVGLVFDLTWDIRVESAAPADRVDAVVRRALATSPANAAMARTSEGTFALTTNGRPTIVSGLPASRGDRQADPFLTHADRPVPVDTETAPVDVLTAHPGGGGTATLSDDQTGAVAWHVHATGEYDFGSDLVAVTVGFPEAAGDRWRLVVDPGNRCAPSPLTYFAVGVAFCYHTQLCRYADVRRLSITRPRLVQVSTHLADDTTAETLPLDTHLFLRGDIDEDQTRSLLVAAANTCYAHRALGTDVTTRLTTTVTA</sequence>
<evidence type="ECO:0000313" key="2">
    <source>
        <dbReference type="Proteomes" id="UP000313231"/>
    </source>
</evidence>
<reference evidence="1 2" key="1">
    <citation type="journal article" date="2016" name="Int. J. Syst. Evol. Microbiol.">
        <title>Nocardioides albidus sp. nov., an actinobacterium isolated from garden soil.</title>
        <authorList>
            <person name="Singh H."/>
            <person name="Du J."/>
            <person name="Trinh H."/>
            <person name="Won K."/>
            <person name="Yang J.E."/>
            <person name="Yin C."/>
            <person name="Kook M."/>
            <person name="Yi T.H."/>
        </authorList>
    </citation>
    <scope>NUCLEOTIDE SEQUENCE [LARGE SCALE GENOMIC DNA]</scope>
    <source>
        <strain evidence="1 2">CCTCC AB 2015297</strain>
    </source>
</reference>
<gene>
    <name evidence="1" type="ORF">FHP29_13835</name>
</gene>
<dbReference type="SUPFAM" id="SSF82784">
    <property type="entry name" value="OsmC-like"/>
    <property type="match status" value="2"/>
</dbReference>
<dbReference type="PANTHER" id="PTHR39624:SF2">
    <property type="entry name" value="OSMC-LIKE PROTEIN"/>
    <property type="match status" value="1"/>
</dbReference>
<dbReference type="Proteomes" id="UP000313231">
    <property type="component" value="Unassembled WGS sequence"/>
</dbReference>
<evidence type="ECO:0008006" key="3">
    <source>
        <dbReference type="Google" id="ProtNLM"/>
    </source>
</evidence>
<dbReference type="InterPro" id="IPR036102">
    <property type="entry name" value="OsmC/Ohrsf"/>
</dbReference>
<dbReference type="Gene3D" id="3.30.300.20">
    <property type="match status" value="2"/>
</dbReference>
<dbReference type="RefSeq" id="WP_139623459.1">
    <property type="nucleotide sequence ID" value="NZ_VDMP01000025.1"/>
</dbReference>
<dbReference type="InterPro" id="IPR015946">
    <property type="entry name" value="KH_dom-like_a/b"/>
</dbReference>
<dbReference type="PANTHER" id="PTHR39624">
    <property type="entry name" value="PROTEIN INVOLVED IN RIMO-MEDIATED BETA-METHYLTHIOLATION OF RIBOSOMAL PROTEIN S12 YCAO"/>
    <property type="match status" value="1"/>
</dbReference>
<comment type="caution">
    <text evidence="1">The sequence shown here is derived from an EMBL/GenBank/DDBJ whole genome shotgun (WGS) entry which is preliminary data.</text>
</comment>